<reference evidence="3 4" key="1">
    <citation type="submission" date="2023-02" db="EMBL/GenBank/DDBJ databases">
        <title>Genome sequence of Sphingobacterium sp. KACC 22765.</title>
        <authorList>
            <person name="Kim S."/>
            <person name="Heo J."/>
            <person name="Kwon S.-W."/>
        </authorList>
    </citation>
    <scope>NUCLEOTIDE SEQUENCE [LARGE SCALE GENOMIC DNA]</scope>
    <source>
        <strain evidence="3 4">KACC 22765</strain>
    </source>
</reference>
<accession>A0ABY7WIZ1</accession>
<feature type="chain" id="PRO_5046801510" evidence="1">
    <location>
        <begin position="28"/>
        <end position="250"/>
    </location>
</feature>
<proteinExistence type="predicted"/>
<dbReference type="InterPro" id="IPR006311">
    <property type="entry name" value="TAT_signal"/>
</dbReference>
<dbReference type="EMBL" id="CP117880">
    <property type="protein sequence ID" value="WDF69573.1"/>
    <property type="molecule type" value="Genomic_DNA"/>
</dbReference>
<dbReference type="InterPro" id="IPR036514">
    <property type="entry name" value="SGNH_hydro_sf"/>
</dbReference>
<dbReference type="InterPro" id="IPR013830">
    <property type="entry name" value="SGNH_hydro"/>
</dbReference>
<dbReference type="PANTHER" id="PTHR30383:SF5">
    <property type="entry name" value="SGNH HYDROLASE-TYPE ESTERASE DOMAIN-CONTAINING PROTEIN"/>
    <property type="match status" value="1"/>
</dbReference>
<sequence>MESRRKFLTKSLLGIGATAVVAPSIFAAEAVTKPTGKISIQPNDIILFQGDSITDAGRKKDNLAANDTAAFGNGYAMMAAGTLLNTHAAHKIKVYNRGISGNRVPDLLNRWEKDALELKPTILSILIGVNDFWRTKDSGAANSPAQYKQQYQQLLERTLKALPQVKLLIGEPFGVKGVKHVTDAWYPDFLGYQQAAKEIAKEFNAVFLPYQAIFEKAGSRADGSYWTTDGVHTTLAGANLMAQSWIDLIK</sequence>
<evidence type="ECO:0000313" key="4">
    <source>
        <dbReference type="Proteomes" id="UP001221558"/>
    </source>
</evidence>
<dbReference type="Gene3D" id="3.40.50.1110">
    <property type="entry name" value="SGNH hydrolase"/>
    <property type="match status" value="1"/>
</dbReference>
<dbReference type="RefSeq" id="WP_274268287.1">
    <property type="nucleotide sequence ID" value="NZ_CP117880.1"/>
</dbReference>
<dbReference type="PROSITE" id="PS51318">
    <property type="entry name" value="TAT"/>
    <property type="match status" value="1"/>
</dbReference>
<evidence type="ECO:0000259" key="2">
    <source>
        <dbReference type="Pfam" id="PF13472"/>
    </source>
</evidence>
<protein>
    <submittedName>
        <fullName evidence="3">GDSL-type esterase/lipase family protein</fullName>
    </submittedName>
</protein>
<dbReference type="SUPFAM" id="SSF52266">
    <property type="entry name" value="SGNH hydrolase"/>
    <property type="match status" value="1"/>
</dbReference>
<keyword evidence="4" id="KW-1185">Reference proteome</keyword>
<evidence type="ECO:0000256" key="1">
    <source>
        <dbReference type="SAM" id="SignalP"/>
    </source>
</evidence>
<evidence type="ECO:0000313" key="3">
    <source>
        <dbReference type="EMBL" id="WDF69573.1"/>
    </source>
</evidence>
<feature type="signal peptide" evidence="1">
    <location>
        <begin position="1"/>
        <end position="27"/>
    </location>
</feature>
<dbReference type="Proteomes" id="UP001221558">
    <property type="component" value="Chromosome"/>
</dbReference>
<keyword evidence="1" id="KW-0732">Signal</keyword>
<dbReference type="InterPro" id="IPR051532">
    <property type="entry name" value="Ester_Hydrolysis_Enzymes"/>
</dbReference>
<dbReference type="PANTHER" id="PTHR30383">
    <property type="entry name" value="THIOESTERASE 1/PROTEASE 1/LYSOPHOSPHOLIPASE L1"/>
    <property type="match status" value="1"/>
</dbReference>
<gene>
    <name evidence="3" type="ORF">PQ465_04140</name>
</gene>
<organism evidence="3 4">
    <name type="scientific">Sphingobacterium oryzagri</name>
    <dbReference type="NCBI Taxonomy" id="3025669"/>
    <lineage>
        <taxon>Bacteria</taxon>
        <taxon>Pseudomonadati</taxon>
        <taxon>Bacteroidota</taxon>
        <taxon>Sphingobacteriia</taxon>
        <taxon>Sphingobacteriales</taxon>
        <taxon>Sphingobacteriaceae</taxon>
        <taxon>Sphingobacterium</taxon>
    </lineage>
</organism>
<feature type="domain" description="SGNH hydrolase-type esterase" evidence="2">
    <location>
        <begin position="50"/>
        <end position="238"/>
    </location>
</feature>
<name>A0ABY7WIZ1_9SPHI</name>
<dbReference type="Pfam" id="PF13472">
    <property type="entry name" value="Lipase_GDSL_2"/>
    <property type="match status" value="1"/>
</dbReference>